<reference evidence="2 3" key="1">
    <citation type="submission" date="2017-06" db="EMBL/GenBank/DDBJ databases">
        <authorList>
            <person name="Kim H.J."/>
            <person name="Triplett B.A."/>
        </authorList>
    </citation>
    <scope>NUCLEOTIDE SEQUENCE [LARGE SCALE GENOMIC DNA]</scope>
    <source>
        <strain evidence="2 3">CGMCC 4.5593</strain>
    </source>
</reference>
<dbReference type="AlphaFoldDB" id="A0A239M4R5"/>
<dbReference type="Gene3D" id="2.40.33.20">
    <property type="entry name" value="PK beta-barrel domain-like"/>
    <property type="match status" value="1"/>
</dbReference>
<evidence type="ECO:0000259" key="1">
    <source>
        <dbReference type="PROSITE" id="PS51340"/>
    </source>
</evidence>
<sequence length="179" mass="19519">MNRARTAVEGGYVAGVGRILSVDGGASGLVTIHAPGPVYAYAREDYDWWQARLSRKLADGLFGEHLTTEEVDVNGAVIGERWRVGPHLLLEPTFGRIPDLAFQRAMGEPRWAKTFARSLRPGAYLRVLEPGAICAGDPVIVSDRPAHGVTIAVAYQAHLTEPRRRSRVRRVVPPDTGTA</sequence>
<dbReference type="GO" id="GO:0030151">
    <property type="term" value="F:molybdenum ion binding"/>
    <property type="evidence" value="ECO:0007669"/>
    <property type="project" value="InterPro"/>
</dbReference>
<evidence type="ECO:0000313" key="3">
    <source>
        <dbReference type="Proteomes" id="UP000198362"/>
    </source>
</evidence>
<feature type="domain" description="MOSC" evidence="1">
    <location>
        <begin position="14"/>
        <end position="142"/>
    </location>
</feature>
<keyword evidence="3" id="KW-1185">Reference proteome</keyword>
<evidence type="ECO:0000313" key="2">
    <source>
        <dbReference type="EMBL" id="SNT37611.1"/>
    </source>
</evidence>
<accession>A0A239M4R5</accession>
<dbReference type="Pfam" id="PF03473">
    <property type="entry name" value="MOSC"/>
    <property type="match status" value="1"/>
</dbReference>
<proteinExistence type="predicted"/>
<organism evidence="2 3">
    <name type="scientific">Asanoa hainanensis</name>
    <dbReference type="NCBI Taxonomy" id="560556"/>
    <lineage>
        <taxon>Bacteria</taxon>
        <taxon>Bacillati</taxon>
        <taxon>Actinomycetota</taxon>
        <taxon>Actinomycetes</taxon>
        <taxon>Micromonosporales</taxon>
        <taxon>Micromonosporaceae</taxon>
        <taxon>Asanoa</taxon>
    </lineage>
</organism>
<dbReference type="PANTHER" id="PTHR30212:SF2">
    <property type="entry name" value="PROTEIN YIIM"/>
    <property type="match status" value="1"/>
</dbReference>
<dbReference type="Proteomes" id="UP000198362">
    <property type="component" value="Unassembled WGS sequence"/>
</dbReference>
<dbReference type="OrthoDB" id="9786134at2"/>
<dbReference type="PANTHER" id="PTHR30212">
    <property type="entry name" value="PROTEIN YIIM"/>
    <property type="match status" value="1"/>
</dbReference>
<dbReference type="GO" id="GO:0030170">
    <property type="term" value="F:pyridoxal phosphate binding"/>
    <property type="evidence" value="ECO:0007669"/>
    <property type="project" value="InterPro"/>
</dbReference>
<gene>
    <name evidence="2" type="ORF">SAMN05421812_105127</name>
</gene>
<protein>
    <submittedName>
        <fullName evidence="2">MOSC domain-containing protein</fullName>
    </submittedName>
</protein>
<dbReference type="InterPro" id="IPR052353">
    <property type="entry name" value="Benzoxazolinone_Detox_Enz"/>
</dbReference>
<dbReference type="InterPro" id="IPR011037">
    <property type="entry name" value="Pyrv_Knase-like_insert_dom_sf"/>
</dbReference>
<dbReference type="PROSITE" id="PS51340">
    <property type="entry name" value="MOSC"/>
    <property type="match status" value="1"/>
</dbReference>
<dbReference type="SUPFAM" id="SSF50800">
    <property type="entry name" value="PK beta-barrel domain-like"/>
    <property type="match status" value="1"/>
</dbReference>
<dbReference type="GO" id="GO:0003824">
    <property type="term" value="F:catalytic activity"/>
    <property type="evidence" value="ECO:0007669"/>
    <property type="project" value="InterPro"/>
</dbReference>
<dbReference type="InterPro" id="IPR005302">
    <property type="entry name" value="MoCF_Sase_C"/>
</dbReference>
<name>A0A239M4R5_9ACTN</name>
<dbReference type="EMBL" id="FZPH01000005">
    <property type="protein sequence ID" value="SNT37611.1"/>
    <property type="molecule type" value="Genomic_DNA"/>
</dbReference>